<dbReference type="SUPFAM" id="SSF50891">
    <property type="entry name" value="Cyclophilin-like"/>
    <property type="match status" value="1"/>
</dbReference>
<organism evidence="9 10">
    <name type="scientific">Daphnia sinensis</name>
    <dbReference type="NCBI Taxonomy" id="1820382"/>
    <lineage>
        <taxon>Eukaryota</taxon>
        <taxon>Metazoa</taxon>
        <taxon>Ecdysozoa</taxon>
        <taxon>Arthropoda</taxon>
        <taxon>Crustacea</taxon>
        <taxon>Branchiopoda</taxon>
        <taxon>Diplostraca</taxon>
        <taxon>Cladocera</taxon>
        <taxon>Anomopoda</taxon>
        <taxon>Daphniidae</taxon>
        <taxon>Daphnia</taxon>
        <taxon>Daphnia similis group</taxon>
    </lineage>
</organism>
<feature type="compositionally biased region" description="Basic and acidic residues" evidence="7">
    <location>
        <begin position="174"/>
        <end position="191"/>
    </location>
</feature>
<evidence type="ECO:0000259" key="8">
    <source>
        <dbReference type="PROSITE" id="PS50072"/>
    </source>
</evidence>
<proteinExistence type="inferred from homology"/>
<dbReference type="PANTHER" id="PTHR45625">
    <property type="entry name" value="PEPTIDYL-PROLYL CIS-TRANS ISOMERASE-RELATED"/>
    <property type="match status" value="1"/>
</dbReference>
<feature type="compositionally biased region" description="Polar residues" evidence="7">
    <location>
        <begin position="264"/>
        <end position="273"/>
    </location>
</feature>
<protein>
    <recommendedName>
        <fullName evidence="4">Spliceosome-associated protein CWC27 homolog</fullName>
    </recommendedName>
    <alternativeName>
        <fullName evidence="5">Probable inactive peptidyl-prolyl cis-trans isomerase CWC27 homolog</fullName>
    </alternativeName>
</protein>
<keyword evidence="3" id="KW-0539">Nucleus</keyword>
<dbReference type="CDD" id="cd01925">
    <property type="entry name" value="cyclophilin_CeCYP16-like"/>
    <property type="match status" value="1"/>
</dbReference>
<dbReference type="InterPro" id="IPR029000">
    <property type="entry name" value="Cyclophilin-like_dom_sf"/>
</dbReference>
<gene>
    <name evidence="9" type="ORF">GHT06_011583</name>
</gene>
<feature type="region of interest" description="Disordered" evidence="7">
    <location>
        <begin position="409"/>
        <end position="455"/>
    </location>
</feature>
<evidence type="ECO:0000256" key="1">
    <source>
        <dbReference type="ARBA" id="ARBA00004123"/>
    </source>
</evidence>
<dbReference type="CDD" id="cd22288">
    <property type="entry name" value="CWC27_CTD"/>
    <property type="match status" value="1"/>
</dbReference>
<evidence type="ECO:0000256" key="7">
    <source>
        <dbReference type="SAM" id="MobiDB-lite"/>
    </source>
</evidence>
<dbReference type="PROSITE" id="PS50072">
    <property type="entry name" value="CSA_PPIASE_2"/>
    <property type="match status" value="1"/>
</dbReference>
<dbReference type="GO" id="GO:0071013">
    <property type="term" value="C:catalytic step 2 spliceosome"/>
    <property type="evidence" value="ECO:0007669"/>
    <property type="project" value="TreeGrafter"/>
</dbReference>
<dbReference type="AlphaFoldDB" id="A0AAD5LEA0"/>
<feature type="domain" description="PPIase cyclophilin-type" evidence="8">
    <location>
        <begin position="19"/>
        <end position="166"/>
    </location>
</feature>
<accession>A0AAD5LEA0</accession>
<evidence type="ECO:0000313" key="10">
    <source>
        <dbReference type="Proteomes" id="UP000820818"/>
    </source>
</evidence>
<name>A0AAD5LEA0_9CRUS</name>
<comment type="caution">
    <text evidence="9">The sequence shown here is derived from an EMBL/GenBank/DDBJ whole genome shotgun (WGS) entry which is preliminary data.</text>
</comment>
<evidence type="ECO:0000256" key="5">
    <source>
        <dbReference type="ARBA" id="ARBA00042090"/>
    </source>
</evidence>
<comment type="subunit">
    <text evidence="6">Part of the activated spliceosome B/catalytic step 1 spliceosome, one of the forms of the spliceosome which has a well-formed active site but still cannot catalyze the branching reaction and is composed at least of 52 proteins, the U2, U5 and U6 snRNAs and the pre-mRNA. Recruited during early steps of activated spliceosome B maturation, it is probably one of the first proteins released from this complex as he matures to the spliceosome C complex. Component of the minor spliceosome, which splices U12-type introns.</text>
</comment>
<sequence>MSNIYVQEPPTNGKVVVTTSLGEIEIELWSKECPKACRNFVQLCLEGFFNGTIFHRVVPNFIAQGGDPTGTGHGGESIYGEPFKNEVHSRLRFVRRGLVATANTGNNDNESQFFFTLGACQELQNKHTIFGRVAGNTLFNMIKFNDLDIDSEERPRHPPKILKTEVINNPFPDIEPRISQKQVKEPEETKPKVKKTKNLQLLSFGDEEEDETDAQPVKTFQGKSSHDLTNDPKLSIVPAVNIETGIEKKHEQKRVEPEIEKIIVSQNEPNDSPANADDEVVDEKKQEAQNKLKKIKEQIRDLKREMKNPSEDTEQDLTKKQKLDGDHSKDEEENEILKDFHEQQKKYAVVKTTRRGKGADREAETLAYLKKFQQKLSETRMKEPDDSVADEETDGHTWLNHTLKFEDNNPTLARDANTKGDDWFEISDPRNPLNKRRREESKKIMKQKGSSTKMA</sequence>
<dbReference type="Pfam" id="PF00160">
    <property type="entry name" value="Pro_isomerase"/>
    <property type="match status" value="1"/>
</dbReference>
<dbReference type="FunFam" id="2.40.100.10:FF:000007">
    <property type="entry name" value="Peptidyl-prolyl cis-trans isomerase CWC27 homolog"/>
    <property type="match status" value="1"/>
</dbReference>
<comment type="similarity">
    <text evidence="2">Belongs to the cyclophilin-type PPIase family.</text>
</comment>
<feature type="compositionally biased region" description="Basic and acidic residues" evidence="7">
    <location>
        <begin position="282"/>
        <end position="343"/>
    </location>
</feature>
<feature type="region of interest" description="Disordered" evidence="7">
    <location>
        <begin position="260"/>
        <end position="343"/>
    </location>
</feature>
<evidence type="ECO:0000256" key="2">
    <source>
        <dbReference type="ARBA" id="ARBA00007365"/>
    </source>
</evidence>
<dbReference type="EMBL" id="WJBH02000003">
    <property type="protein sequence ID" value="KAI9560633.1"/>
    <property type="molecule type" value="Genomic_DNA"/>
</dbReference>
<evidence type="ECO:0000256" key="4">
    <source>
        <dbReference type="ARBA" id="ARBA00040027"/>
    </source>
</evidence>
<dbReference type="PROSITE" id="PS00170">
    <property type="entry name" value="CSA_PPIASE_1"/>
    <property type="match status" value="1"/>
</dbReference>
<keyword evidence="10" id="KW-1185">Reference proteome</keyword>
<feature type="region of interest" description="Disordered" evidence="7">
    <location>
        <begin position="172"/>
        <end position="232"/>
    </location>
</feature>
<dbReference type="InterPro" id="IPR002130">
    <property type="entry name" value="Cyclophilin-type_PPIase_dom"/>
</dbReference>
<dbReference type="InterPro" id="IPR020892">
    <property type="entry name" value="Cyclophilin-type_PPIase_CS"/>
</dbReference>
<evidence type="ECO:0000313" key="9">
    <source>
        <dbReference type="EMBL" id="KAI9560633.1"/>
    </source>
</evidence>
<dbReference type="GO" id="GO:0003755">
    <property type="term" value="F:peptidyl-prolyl cis-trans isomerase activity"/>
    <property type="evidence" value="ECO:0007669"/>
    <property type="project" value="InterPro"/>
</dbReference>
<evidence type="ECO:0000256" key="3">
    <source>
        <dbReference type="ARBA" id="ARBA00023242"/>
    </source>
</evidence>
<dbReference type="GO" id="GO:0006457">
    <property type="term" value="P:protein folding"/>
    <property type="evidence" value="ECO:0007669"/>
    <property type="project" value="InterPro"/>
</dbReference>
<dbReference type="Gene3D" id="2.40.100.10">
    <property type="entry name" value="Cyclophilin-like"/>
    <property type="match status" value="1"/>
</dbReference>
<reference evidence="9 10" key="1">
    <citation type="submission" date="2022-05" db="EMBL/GenBank/DDBJ databases">
        <title>A multi-omics perspective on studying reproductive biology in Daphnia sinensis.</title>
        <authorList>
            <person name="Jia J."/>
        </authorList>
    </citation>
    <scope>NUCLEOTIDE SEQUENCE [LARGE SCALE GENOMIC DNA]</scope>
    <source>
        <strain evidence="9 10">WSL</strain>
    </source>
</reference>
<dbReference type="InterPro" id="IPR044666">
    <property type="entry name" value="Cyclophilin_A-like"/>
</dbReference>
<comment type="subcellular location">
    <subcellularLocation>
        <location evidence="1">Nucleus</location>
    </subcellularLocation>
</comment>
<dbReference type="Proteomes" id="UP000820818">
    <property type="component" value="Linkage Group LG3"/>
</dbReference>
<evidence type="ECO:0000256" key="6">
    <source>
        <dbReference type="ARBA" id="ARBA00046368"/>
    </source>
</evidence>
<dbReference type="PANTHER" id="PTHR45625:SF6">
    <property type="entry name" value="SPLICEOSOME-ASSOCIATED PROTEIN CWC27 HOMOLOG"/>
    <property type="match status" value="1"/>
</dbReference>
<dbReference type="PRINTS" id="PR00153">
    <property type="entry name" value="CSAPPISMRASE"/>
</dbReference>